<comment type="caution">
    <text evidence="11">Lacks conserved residue(s) required for the propagation of feature annotation.</text>
</comment>
<dbReference type="InterPro" id="IPR036291">
    <property type="entry name" value="NAD(P)-bd_dom_sf"/>
</dbReference>
<feature type="domain" description="Tetrahydrofolate dehydrogenase/cyclohydrolase catalytic" evidence="12">
    <location>
        <begin position="4"/>
        <end position="122"/>
    </location>
</feature>
<keyword evidence="5 11" id="KW-0378">Hydrolase</keyword>
<dbReference type="HAMAP" id="MF_01576">
    <property type="entry name" value="THF_DHG_CYH"/>
    <property type="match status" value="1"/>
</dbReference>
<keyword evidence="6 11" id="KW-0521">NADP</keyword>
<dbReference type="GO" id="GO:0005829">
    <property type="term" value="C:cytosol"/>
    <property type="evidence" value="ECO:0007669"/>
    <property type="project" value="TreeGrafter"/>
</dbReference>
<dbReference type="Pfam" id="PF02882">
    <property type="entry name" value="THF_DHG_CYH_C"/>
    <property type="match status" value="1"/>
</dbReference>
<feature type="domain" description="Tetrahydrofolate dehydrogenase/cyclohydrolase NAD(P)-binding" evidence="13">
    <location>
        <begin position="148"/>
        <end position="283"/>
    </location>
</feature>
<evidence type="ECO:0000256" key="2">
    <source>
        <dbReference type="ARBA" id="ARBA00011738"/>
    </source>
</evidence>
<evidence type="ECO:0000256" key="10">
    <source>
        <dbReference type="ARBA" id="ARBA00023268"/>
    </source>
</evidence>
<accession>A0A1J4T711</accession>
<dbReference type="UniPathway" id="UPA00193"/>
<dbReference type="STRING" id="1805146.AUJ27_02220"/>
<reference evidence="14 15" key="1">
    <citation type="journal article" date="2016" name="Environ. Microbiol.">
        <title>Genomic resolution of a cold subsurface aquifer community provides metabolic insights for novel microbes adapted to high CO concentrations.</title>
        <authorList>
            <person name="Probst A.J."/>
            <person name="Castelle C.J."/>
            <person name="Singh A."/>
            <person name="Brown C.T."/>
            <person name="Anantharaman K."/>
            <person name="Sharon I."/>
            <person name="Hug L.A."/>
            <person name="Burstein D."/>
            <person name="Emerson J.B."/>
            <person name="Thomas B.C."/>
            <person name="Banfield J.F."/>
        </authorList>
    </citation>
    <scope>NUCLEOTIDE SEQUENCE [LARGE SCALE GENOMIC DNA]</scope>
    <source>
        <strain evidence="14">CG1_02_37_44</strain>
    </source>
</reference>
<dbReference type="GO" id="GO:0009086">
    <property type="term" value="P:methionine biosynthetic process"/>
    <property type="evidence" value="ECO:0007669"/>
    <property type="project" value="UniProtKB-KW"/>
</dbReference>
<dbReference type="Proteomes" id="UP000183192">
    <property type="component" value="Unassembled WGS sequence"/>
</dbReference>
<keyword evidence="9 11" id="KW-0486">Methionine biosynthesis</keyword>
<comment type="caution">
    <text evidence="14">The sequence shown here is derived from an EMBL/GenBank/DDBJ whole genome shotgun (WGS) entry which is preliminary data.</text>
</comment>
<protein>
    <recommendedName>
        <fullName evidence="11">Bifunctional protein FolD</fullName>
    </recommendedName>
    <domain>
        <recommendedName>
            <fullName evidence="11">Methylenetetrahydrofolate dehydrogenase</fullName>
            <ecNumber evidence="11">1.5.1.5</ecNumber>
        </recommendedName>
    </domain>
    <domain>
        <recommendedName>
            <fullName evidence="11">Methenyltetrahydrofolate cyclohydrolase</fullName>
            <ecNumber evidence="11">3.5.4.9</ecNumber>
        </recommendedName>
    </domain>
</protein>
<dbReference type="PANTHER" id="PTHR48099:SF5">
    <property type="entry name" value="C-1-TETRAHYDROFOLATE SYNTHASE, CYTOPLASMIC"/>
    <property type="match status" value="1"/>
</dbReference>
<evidence type="ECO:0000256" key="6">
    <source>
        <dbReference type="ARBA" id="ARBA00022857"/>
    </source>
</evidence>
<dbReference type="InterPro" id="IPR046346">
    <property type="entry name" value="Aminoacid_DH-like_N_sf"/>
</dbReference>
<evidence type="ECO:0000256" key="9">
    <source>
        <dbReference type="ARBA" id="ARBA00023167"/>
    </source>
</evidence>
<dbReference type="SUPFAM" id="SSF53223">
    <property type="entry name" value="Aminoacid dehydrogenase-like, N-terminal domain"/>
    <property type="match status" value="1"/>
</dbReference>
<comment type="pathway">
    <text evidence="1 11">One-carbon metabolism; tetrahydrofolate interconversion.</text>
</comment>
<evidence type="ECO:0000313" key="15">
    <source>
        <dbReference type="Proteomes" id="UP000183192"/>
    </source>
</evidence>
<dbReference type="GO" id="GO:0000105">
    <property type="term" value="P:L-histidine biosynthetic process"/>
    <property type="evidence" value="ECO:0007669"/>
    <property type="project" value="UniProtKB-KW"/>
</dbReference>
<evidence type="ECO:0000259" key="12">
    <source>
        <dbReference type="Pfam" id="PF00763"/>
    </source>
</evidence>
<dbReference type="EC" id="3.5.4.9" evidence="11"/>
<evidence type="ECO:0000256" key="11">
    <source>
        <dbReference type="HAMAP-Rule" id="MF_01576"/>
    </source>
</evidence>
<keyword evidence="10 11" id="KW-0511">Multifunctional enzyme</keyword>
<dbReference type="EC" id="1.5.1.5" evidence="11"/>
<dbReference type="FunFam" id="3.40.50.10860:FF:000005">
    <property type="entry name" value="C-1-tetrahydrofolate synthase, cytoplasmic, putative"/>
    <property type="match status" value="1"/>
</dbReference>
<comment type="catalytic activity">
    <reaction evidence="11">
        <text>(6R)-5,10-methylene-5,6,7,8-tetrahydrofolate + NADP(+) = (6R)-5,10-methenyltetrahydrofolate + NADPH</text>
        <dbReference type="Rhea" id="RHEA:22812"/>
        <dbReference type="ChEBI" id="CHEBI:15636"/>
        <dbReference type="ChEBI" id="CHEBI:57455"/>
        <dbReference type="ChEBI" id="CHEBI:57783"/>
        <dbReference type="ChEBI" id="CHEBI:58349"/>
        <dbReference type="EC" id="1.5.1.5"/>
    </reaction>
</comment>
<keyword evidence="7 11" id="KW-0560">Oxidoreductase</keyword>
<comment type="catalytic activity">
    <reaction evidence="11">
        <text>(6R)-5,10-methenyltetrahydrofolate + H2O = (6R)-10-formyltetrahydrofolate + H(+)</text>
        <dbReference type="Rhea" id="RHEA:23700"/>
        <dbReference type="ChEBI" id="CHEBI:15377"/>
        <dbReference type="ChEBI" id="CHEBI:15378"/>
        <dbReference type="ChEBI" id="CHEBI:57455"/>
        <dbReference type="ChEBI" id="CHEBI:195366"/>
        <dbReference type="EC" id="3.5.4.9"/>
    </reaction>
</comment>
<organism evidence="14 15">
    <name type="scientific">Candidatus Falkowbacteria bacterium CG1_02_37_44</name>
    <dbReference type="NCBI Taxonomy" id="1805146"/>
    <lineage>
        <taxon>Bacteria</taxon>
        <taxon>Candidatus Falkowiibacteriota</taxon>
    </lineage>
</organism>
<comment type="similarity">
    <text evidence="11">Belongs to the tetrahydrofolate dehydrogenase/cyclohydrolase family.</text>
</comment>
<evidence type="ECO:0000259" key="13">
    <source>
        <dbReference type="Pfam" id="PF02882"/>
    </source>
</evidence>
<dbReference type="InterPro" id="IPR000672">
    <property type="entry name" value="THF_DH/CycHdrlase"/>
</dbReference>
<evidence type="ECO:0000256" key="8">
    <source>
        <dbReference type="ARBA" id="ARBA00023102"/>
    </source>
</evidence>
<dbReference type="AlphaFoldDB" id="A0A1J4T711"/>
<dbReference type="PANTHER" id="PTHR48099">
    <property type="entry name" value="C-1-TETRAHYDROFOLATE SYNTHASE, CYTOPLASMIC-RELATED"/>
    <property type="match status" value="1"/>
</dbReference>
<evidence type="ECO:0000256" key="4">
    <source>
        <dbReference type="ARBA" id="ARBA00022755"/>
    </source>
</evidence>
<evidence type="ECO:0000256" key="3">
    <source>
        <dbReference type="ARBA" id="ARBA00022563"/>
    </source>
</evidence>
<dbReference type="InterPro" id="IPR020630">
    <property type="entry name" value="THF_DH/CycHdrlase_cat_dom"/>
</dbReference>
<dbReference type="Gene3D" id="3.40.50.720">
    <property type="entry name" value="NAD(P)-binding Rossmann-like Domain"/>
    <property type="match status" value="1"/>
</dbReference>
<keyword evidence="8 11" id="KW-0368">Histidine biosynthesis</keyword>
<proteinExistence type="inferred from homology"/>
<evidence type="ECO:0000256" key="5">
    <source>
        <dbReference type="ARBA" id="ARBA00022801"/>
    </source>
</evidence>
<keyword evidence="11" id="KW-0028">Amino-acid biosynthesis</keyword>
<dbReference type="GO" id="GO:0006164">
    <property type="term" value="P:purine nucleotide biosynthetic process"/>
    <property type="evidence" value="ECO:0007669"/>
    <property type="project" value="UniProtKB-KW"/>
</dbReference>
<evidence type="ECO:0000256" key="1">
    <source>
        <dbReference type="ARBA" id="ARBA00004777"/>
    </source>
</evidence>
<dbReference type="GO" id="GO:0004488">
    <property type="term" value="F:methylenetetrahydrofolate dehydrogenase (NADP+) activity"/>
    <property type="evidence" value="ECO:0007669"/>
    <property type="project" value="UniProtKB-UniRule"/>
</dbReference>
<dbReference type="SUPFAM" id="SSF51735">
    <property type="entry name" value="NAD(P)-binding Rossmann-fold domains"/>
    <property type="match status" value="1"/>
</dbReference>
<keyword evidence="4 11" id="KW-0658">Purine biosynthesis</keyword>
<dbReference type="CDD" id="cd01080">
    <property type="entry name" value="NAD_bind_m-THF_DH_Cyclohyd"/>
    <property type="match status" value="1"/>
</dbReference>
<name>A0A1J4T711_9BACT</name>
<dbReference type="GO" id="GO:0004477">
    <property type="term" value="F:methenyltetrahydrofolate cyclohydrolase activity"/>
    <property type="evidence" value="ECO:0007669"/>
    <property type="project" value="UniProtKB-UniRule"/>
</dbReference>
<dbReference type="Pfam" id="PF00763">
    <property type="entry name" value="THF_DHG_CYH"/>
    <property type="match status" value="1"/>
</dbReference>
<comment type="subunit">
    <text evidence="2 11">Homodimer.</text>
</comment>
<dbReference type="PRINTS" id="PR00085">
    <property type="entry name" value="THFDHDRGNASE"/>
</dbReference>
<dbReference type="Gene3D" id="3.40.50.10860">
    <property type="entry name" value="Leucine Dehydrogenase, chain A, domain 1"/>
    <property type="match status" value="1"/>
</dbReference>
<sequence>MRIIDGRKMAEKIKDGIVKEIIELNKNDKLKNKRPNLAIILIGEREDSKLYVNLKEKEAKIVGIDTHTYKCPENIKSQEVIDIINCLNKDGLIDAILVQLPLPEDLDTNAIISAIDPKKDVDRFHPENLGKLLKTCDHNDIIPPVFEVVLKILKNIKFNLNGKTVCLLANSDIFGQSLAKVLECRKAKVKTFYPDNKEFINSSSQADLLVTAIGRPGFIKKEMVKEGAVIIDIGIKRLDNRILGDVDFKDVKGKVGYITPVPGGVGPLTIAMLFKNTLELYKNRGK</sequence>
<feature type="binding site" evidence="11">
    <location>
        <position position="235"/>
    </location>
    <ligand>
        <name>NADP(+)</name>
        <dbReference type="ChEBI" id="CHEBI:58349"/>
    </ligand>
</feature>
<dbReference type="GO" id="GO:0035999">
    <property type="term" value="P:tetrahydrofolate interconversion"/>
    <property type="evidence" value="ECO:0007669"/>
    <property type="project" value="UniProtKB-UniRule"/>
</dbReference>
<evidence type="ECO:0000313" key="14">
    <source>
        <dbReference type="EMBL" id="OIO07562.1"/>
    </source>
</evidence>
<gene>
    <name evidence="11" type="primary">folD</name>
    <name evidence="14" type="ORF">AUJ27_02220</name>
</gene>
<dbReference type="EMBL" id="MNUU01000041">
    <property type="protein sequence ID" value="OIO07562.1"/>
    <property type="molecule type" value="Genomic_DNA"/>
</dbReference>
<evidence type="ECO:0000256" key="7">
    <source>
        <dbReference type="ARBA" id="ARBA00023002"/>
    </source>
</evidence>
<dbReference type="InterPro" id="IPR020631">
    <property type="entry name" value="THF_DH/CycHdrlase_NAD-bd_dom"/>
</dbReference>
<comment type="function">
    <text evidence="11">Catalyzes the oxidation of 5,10-methylenetetrahydrofolate to 5,10-methenyltetrahydrofolate and then the hydrolysis of 5,10-methenyltetrahydrofolate to 10-formyltetrahydrofolate.</text>
</comment>
<keyword evidence="3 11" id="KW-0554">One-carbon metabolism</keyword>